<dbReference type="PANTHER" id="PTHR23281">
    <property type="entry name" value="MERLIN/MOESIN/EZRIN/RADIXIN"/>
    <property type="match status" value="1"/>
</dbReference>
<evidence type="ECO:0000256" key="2">
    <source>
        <dbReference type="ARBA" id="ARBA00004202"/>
    </source>
</evidence>
<dbReference type="GO" id="GO:0003779">
    <property type="term" value="F:actin binding"/>
    <property type="evidence" value="ECO:0007669"/>
    <property type="project" value="UniProtKB-KW"/>
</dbReference>
<dbReference type="InterPro" id="IPR019747">
    <property type="entry name" value="FERM_CS"/>
</dbReference>
<keyword evidence="9" id="KW-0009">Actin-binding</keyword>
<keyword evidence="10" id="KW-0206">Cytoskeleton</keyword>
<dbReference type="Pfam" id="PF09380">
    <property type="entry name" value="FERM_C"/>
    <property type="match status" value="1"/>
</dbReference>
<dbReference type="GO" id="GO:0005902">
    <property type="term" value="C:microvillus"/>
    <property type="evidence" value="ECO:0007669"/>
    <property type="project" value="UniProtKB-SubCell"/>
</dbReference>
<dbReference type="PROSITE" id="PS50057">
    <property type="entry name" value="FERM_3"/>
    <property type="match status" value="1"/>
</dbReference>
<keyword evidence="16" id="KW-1185">Reference proteome</keyword>
<dbReference type="SUPFAM" id="SSF47031">
    <property type="entry name" value="Second domain of FERM"/>
    <property type="match status" value="1"/>
</dbReference>
<dbReference type="Pfam" id="PF00769">
    <property type="entry name" value="ERM_C"/>
    <property type="match status" value="1"/>
</dbReference>
<feature type="domain" description="FERM" evidence="14">
    <location>
        <begin position="1"/>
        <end position="290"/>
    </location>
</feature>
<reference evidence="15 16" key="1">
    <citation type="journal article" date="2021" name="BMC Biol.">
        <title>Horizontally acquired antibacterial genes associated with adaptive radiation of ladybird beetles.</title>
        <authorList>
            <person name="Li H.S."/>
            <person name="Tang X.F."/>
            <person name="Huang Y.H."/>
            <person name="Xu Z.Y."/>
            <person name="Chen M.L."/>
            <person name="Du X.Y."/>
            <person name="Qiu B.Y."/>
            <person name="Chen P.T."/>
            <person name="Zhang W."/>
            <person name="Slipinski A."/>
            <person name="Escalona H.E."/>
            <person name="Waterhouse R.M."/>
            <person name="Zwick A."/>
            <person name="Pang H."/>
        </authorList>
    </citation>
    <scope>NUCLEOTIDE SEQUENCE [LARGE SCALE GENOMIC DNA]</scope>
    <source>
        <strain evidence="15">SYSU2018</strain>
    </source>
</reference>
<keyword evidence="13" id="KW-0175">Coiled coil</keyword>
<proteinExistence type="predicted"/>
<dbReference type="CDD" id="cd14473">
    <property type="entry name" value="FERM_B-lobe"/>
    <property type="match status" value="1"/>
</dbReference>
<dbReference type="SUPFAM" id="SSF50729">
    <property type="entry name" value="PH domain-like"/>
    <property type="match status" value="1"/>
</dbReference>
<dbReference type="GO" id="GO:0009887">
    <property type="term" value="P:animal organ morphogenesis"/>
    <property type="evidence" value="ECO:0007669"/>
    <property type="project" value="UniProtKB-ARBA"/>
</dbReference>
<dbReference type="PROSITE" id="PS00661">
    <property type="entry name" value="FERM_2"/>
    <property type="match status" value="1"/>
</dbReference>
<keyword evidence="11" id="KW-0966">Cell projection</keyword>
<dbReference type="PRINTS" id="PR00935">
    <property type="entry name" value="BAND41"/>
</dbReference>
<keyword evidence="8" id="KW-0472">Membrane</keyword>
<comment type="caution">
    <text evidence="15">The sequence shown here is derived from an EMBL/GenBank/DDBJ whole genome shotgun (WGS) entry which is preliminary data.</text>
</comment>
<feature type="coiled-coil region" evidence="13">
    <location>
        <begin position="297"/>
        <end position="514"/>
    </location>
</feature>
<accession>A0ABD2NPT5</accession>
<dbReference type="InterPro" id="IPR014352">
    <property type="entry name" value="FERM/acyl-CoA-bd_prot_sf"/>
</dbReference>
<dbReference type="EMBL" id="JABFTP020000124">
    <property type="protein sequence ID" value="KAL3280190.1"/>
    <property type="molecule type" value="Genomic_DNA"/>
</dbReference>
<dbReference type="SUPFAM" id="SSF48678">
    <property type="entry name" value="Moesin tail domain"/>
    <property type="match status" value="1"/>
</dbReference>
<keyword evidence="6" id="KW-1003">Cell membrane</keyword>
<keyword evidence="7" id="KW-0965">Cell junction</keyword>
<evidence type="ECO:0000256" key="6">
    <source>
        <dbReference type="ARBA" id="ARBA00022475"/>
    </source>
</evidence>
<dbReference type="SUPFAM" id="SSF54236">
    <property type="entry name" value="Ubiquitin-like"/>
    <property type="match status" value="1"/>
</dbReference>
<dbReference type="InterPro" id="IPR011259">
    <property type="entry name" value="ERM_C_dom"/>
</dbReference>
<dbReference type="InterPro" id="IPR018980">
    <property type="entry name" value="FERM_PH-like_C"/>
</dbReference>
<gene>
    <name evidence="15" type="ORF">HHI36_017690</name>
</gene>
<evidence type="ECO:0000256" key="10">
    <source>
        <dbReference type="ARBA" id="ARBA00023212"/>
    </source>
</evidence>
<dbReference type="GO" id="GO:0005886">
    <property type="term" value="C:plasma membrane"/>
    <property type="evidence" value="ECO:0007669"/>
    <property type="project" value="UniProtKB-SubCell"/>
</dbReference>
<dbReference type="Pfam" id="PF20492">
    <property type="entry name" value="ERM_helical"/>
    <property type="match status" value="1"/>
</dbReference>
<dbReference type="Proteomes" id="UP001516400">
    <property type="component" value="Unassembled WGS sequence"/>
</dbReference>
<dbReference type="CDD" id="cd13194">
    <property type="entry name" value="FERM_C_ERM"/>
    <property type="match status" value="1"/>
</dbReference>
<dbReference type="AlphaFoldDB" id="A0ABD2NPT5"/>
<dbReference type="InterPro" id="IPR035963">
    <property type="entry name" value="FERM_2"/>
</dbReference>
<evidence type="ECO:0000256" key="9">
    <source>
        <dbReference type="ARBA" id="ARBA00023203"/>
    </source>
</evidence>
<dbReference type="Gene3D" id="1.20.80.10">
    <property type="match status" value="1"/>
</dbReference>
<keyword evidence="10" id="KW-0963">Cytoplasm</keyword>
<sequence>MKVIVKSVLAETELDALPKSLFKQIFVMICKSFGLQETWYFGLYYRPALNDDPVWLDNSKKRLKDIAQATKNLNFRIKYYPEDIGAELIENITIQLFYTEIKAEILRGNIFCPADTAALLASYSLQVKHGDFNENKHTDDFFARQSLLPDKVIKQHDLDVYTWTESIGNMWKRLVGMDTEDAMLEYLKLVQNLNMYGVTYFNIKNKKGTQLVLGISALGLDIYKPEDQLNPQVSFPWSEIKHLTFRDSKFIIKPVAKKSPDFIFFTHSGKSSKQILNLGVGNHQLYVRRRQADTPEIARMREKANAVRELRQKHKDKLASERTAREESMRRELEYQRELKMMQEELERSRYSLLEANRVIQQLQNQLQELQAAKNQLEIEQKELKEMMERLQDAKNMEAEEKLKLEKEILEKQHLVQKIQGEVSAKDEETKKLQEEIEEARRREEELKLQKQLAEEERLKEKERLEEEARIREAELEVLQQNAKKELPETAQVDEKLQEQLKVLQNKLEDSFKKEEETQLDKIHRINVLEGRDKYKTLADIRREILLDVSKCLKICNYYHISQYLYLFVPCVLENRIVLIYGFNITPLCDLL</sequence>
<dbReference type="InterPro" id="IPR011993">
    <property type="entry name" value="PH-like_dom_sf"/>
</dbReference>
<dbReference type="InterPro" id="IPR011174">
    <property type="entry name" value="ERM"/>
</dbReference>
<evidence type="ECO:0000256" key="11">
    <source>
        <dbReference type="ARBA" id="ARBA00023273"/>
    </source>
</evidence>
<dbReference type="Gene3D" id="2.30.29.30">
    <property type="entry name" value="Pleckstrin-homology domain (PH domain)/Phosphotyrosine-binding domain (PTB)"/>
    <property type="match status" value="1"/>
</dbReference>
<dbReference type="GO" id="GO:0030182">
    <property type="term" value="P:neuron differentiation"/>
    <property type="evidence" value="ECO:0007669"/>
    <property type="project" value="UniProtKB-ARBA"/>
</dbReference>
<name>A0ABD2NPT5_9CUCU</name>
<evidence type="ECO:0000256" key="12">
    <source>
        <dbReference type="ARBA" id="ARBA00043944"/>
    </source>
</evidence>
<dbReference type="InterPro" id="IPR029071">
    <property type="entry name" value="Ubiquitin-like_domsf"/>
</dbReference>
<evidence type="ECO:0000256" key="1">
    <source>
        <dbReference type="ARBA" id="ARBA00004105"/>
    </source>
</evidence>
<dbReference type="InterPro" id="IPR041789">
    <property type="entry name" value="ERM_FERM_C"/>
</dbReference>
<evidence type="ECO:0000256" key="7">
    <source>
        <dbReference type="ARBA" id="ARBA00022949"/>
    </source>
</evidence>
<dbReference type="Gene3D" id="6.10.360.10">
    <property type="match status" value="1"/>
</dbReference>
<dbReference type="GO" id="GO:0005912">
    <property type="term" value="C:adherens junction"/>
    <property type="evidence" value="ECO:0007669"/>
    <property type="project" value="UniProtKB-SubCell"/>
</dbReference>
<dbReference type="InterPro" id="IPR000299">
    <property type="entry name" value="FERM_domain"/>
</dbReference>
<organism evidence="15 16">
    <name type="scientific">Cryptolaemus montrouzieri</name>
    <dbReference type="NCBI Taxonomy" id="559131"/>
    <lineage>
        <taxon>Eukaryota</taxon>
        <taxon>Metazoa</taxon>
        <taxon>Ecdysozoa</taxon>
        <taxon>Arthropoda</taxon>
        <taxon>Hexapoda</taxon>
        <taxon>Insecta</taxon>
        <taxon>Pterygota</taxon>
        <taxon>Neoptera</taxon>
        <taxon>Endopterygota</taxon>
        <taxon>Coleoptera</taxon>
        <taxon>Polyphaga</taxon>
        <taxon>Cucujiformia</taxon>
        <taxon>Coccinelloidea</taxon>
        <taxon>Coccinellidae</taxon>
        <taxon>Scymninae</taxon>
        <taxon>Scymnini</taxon>
        <taxon>Cryptolaemus</taxon>
    </lineage>
</organism>
<evidence type="ECO:0000256" key="8">
    <source>
        <dbReference type="ARBA" id="ARBA00023136"/>
    </source>
</evidence>
<evidence type="ECO:0000256" key="3">
    <source>
        <dbReference type="ARBA" id="ARBA00004245"/>
    </source>
</evidence>
<evidence type="ECO:0000256" key="13">
    <source>
        <dbReference type="SAM" id="Coils"/>
    </source>
</evidence>
<dbReference type="Pfam" id="PF09379">
    <property type="entry name" value="FERM_N"/>
    <property type="match status" value="1"/>
</dbReference>
<protein>
    <recommendedName>
        <fullName evidence="5">Moesin/ezrin/radixin homolog 1</fullName>
    </recommendedName>
</protein>
<dbReference type="InterPro" id="IPR019748">
    <property type="entry name" value="FERM_central"/>
</dbReference>
<dbReference type="Gene3D" id="3.10.20.90">
    <property type="entry name" value="Phosphatidylinositol 3-kinase Catalytic Subunit, Chain A, domain 1"/>
    <property type="match status" value="1"/>
</dbReference>
<dbReference type="PRINTS" id="PR00661">
    <property type="entry name" value="ERMFAMILY"/>
</dbReference>
<evidence type="ECO:0000313" key="16">
    <source>
        <dbReference type="Proteomes" id="UP001516400"/>
    </source>
</evidence>
<comment type="subcellular location">
    <subcellularLocation>
        <location evidence="4">Cell junction</location>
        <location evidence="4">Adherens junction</location>
    </subcellularLocation>
    <subcellularLocation>
        <location evidence="2">Cell membrane</location>
        <topology evidence="2">Peripheral membrane protein</topology>
    </subcellularLocation>
    <subcellularLocation>
        <location evidence="1">Cell projection</location>
        <location evidence="1">Microvillus</location>
    </subcellularLocation>
    <subcellularLocation>
        <location evidence="12">Cell projection</location>
        <location evidence="12">Rhabdomere</location>
    </subcellularLocation>
    <subcellularLocation>
        <location evidence="3">Cytoplasm</location>
        <location evidence="3">Cytoskeleton</location>
    </subcellularLocation>
</comment>
<dbReference type="InterPro" id="IPR046810">
    <property type="entry name" value="ERM_helical"/>
</dbReference>
<dbReference type="Pfam" id="PF00373">
    <property type="entry name" value="FERM_M"/>
    <property type="match status" value="1"/>
</dbReference>
<dbReference type="InterPro" id="IPR018979">
    <property type="entry name" value="FERM_N"/>
</dbReference>
<dbReference type="SMART" id="SM00295">
    <property type="entry name" value="B41"/>
    <property type="match status" value="1"/>
</dbReference>
<dbReference type="GO" id="GO:0005856">
    <property type="term" value="C:cytoskeleton"/>
    <property type="evidence" value="ECO:0007669"/>
    <property type="project" value="UniProtKB-SubCell"/>
</dbReference>
<evidence type="ECO:0000256" key="5">
    <source>
        <dbReference type="ARBA" id="ARBA00022025"/>
    </source>
</evidence>
<dbReference type="SMART" id="SM01196">
    <property type="entry name" value="FERM_C"/>
    <property type="match status" value="1"/>
</dbReference>
<evidence type="ECO:0000256" key="4">
    <source>
        <dbReference type="ARBA" id="ARBA00004536"/>
    </source>
</evidence>
<dbReference type="InterPro" id="IPR019749">
    <property type="entry name" value="Band_41_domain"/>
</dbReference>
<evidence type="ECO:0000259" key="14">
    <source>
        <dbReference type="PROSITE" id="PS50057"/>
    </source>
</evidence>
<dbReference type="GO" id="GO:0016028">
    <property type="term" value="C:rhabdomere"/>
    <property type="evidence" value="ECO:0007669"/>
    <property type="project" value="UniProtKB-SubCell"/>
</dbReference>
<dbReference type="InterPro" id="IPR008954">
    <property type="entry name" value="Moesin_tail_sf"/>
</dbReference>
<dbReference type="InterPro" id="IPR000798">
    <property type="entry name" value="Ez/rad/moesin-like"/>
</dbReference>
<evidence type="ECO:0000313" key="15">
    <source>
        <dbReference type="EMBL" id="KAL3280190.1"/>
    </source>
</evidence>